<dbReference type="Proteomes" id="UP000829354">
    <property type="component" value="Chromosome II"/>
</dbReference>
<evidence type="ECO:0000313" key="3">
    <source>
        <dbReference type="EMBL" id="ULU06040.1"/>
    </source>
</evidence>
<dbReference type="InterPro" id="IPR013087">
    <property type="entry name" value="Znf_C2H2_type"/>
</dbReference>
<dbReference type="Proteomes" id="UP000827892">
    <property type="component" value="Chromosome II"/>
</dbReference>
<proteinExistence type="predicted"/>
<name>A0AAE9IU90_CAEBR</name>
<dbReference type="EMBL" id="CP092621">
    <property type="protein sequence ID" value="UMM17975.1"/>
    <property type="molecule type" value="Genomic_DNA"/>
</dbReference>
<dbReference type="PANTHER" id="PTHR36945">
    <property type="entry name" value="HIGH INCIDENCE OF MALES (INCREASED X CHROMOSOME LOSS)-RELATED-RELATED"/>
    <property type="match status" value="1"/>
</dbReference>
<reference evidence="4 6" key="1">
    <citation type="submission" date="2022-04" db="EMBL/GenBank/DDBJ databases">
        <title>Chromosome-level reference genomes for two strains of Caenorhabditis briggsae: an improved platform for comparative genomics.</title>
        <authorList>
            <person name="Stevens L."/>
            <person name="Andersen E."/>
        </authorList>
    </citation>
    <scope>NUCLEOTIDE SEQUENCE [LARGE SCALE GENOMIC DNA]</scope>
    <source>
        <strain evidence="4">VX34</strain>
        <tissue evidence="4">Whole-organism</tissue>
    </source>
</reference>
<evidence type="ECO:0000313" key="6">
    <source>
        <dbReference type="Proteomes" id="UP000829354"/>
    </source>
</evidence>
<organism evidence="3 5">
    <name type="scientific">Caenorhabditis briggsae</name>
    <dbReference type="NCBI Taxonomy" id="6238"/>
    <lineage>
        <taxon>Eukaryota</taxon>
        <taxon>Metazoa</taxon>
        <taxon>Ecdysozoa</taxon>
        <taxon>Nematoda</taxon>
        <taxon>Chromadorea</taxon>
        <taxon>Rhabditida</taxon>
        <taxon>Rhabditina</taxon>
        <taxon>Rhabditomorpha</taxon>
        <taxon>Rhabditoidea</taxon>
        <taxon>Rhabditidae</taxon>
        <taxon>Peloderinae</taxon>
        <taxon>Caenorhabditis</taxon>
    </lineage>
</organism>
<dbReference type="EMBL" id="CP090892">
    <property type="protein sequence ID" value="ULU06040.1"/>
    <property type="molecule type" value="Genomic_DNA"/>
</dbReference>
<protein>
    <recommendedName>
        <fullName evidence="2">C2H2-type domain-containing protein</fullName>
    </recommendedName>
</protein>
<evidence type="ECO:0000256" key="1">
    <source>
        <dbReference type="SAM" id="MobiDB-lite"/>
    </source>
</evidence>
<sequence length="364" mass="40974">MSTYIQVNIYNQTLEVLKMRGLDLQSILKTIGCPDTWITEVPIITSPQVAPKPSTPPPVPKVSIAPPTMSHSFPTDPMHQLRRPFKSISAEIGRVEPLILNDALRTSPMPGPSQPRKRTASGIRGLFDDWDPTANLEAPATSSTPPANESKESTLKVPKEEIMDETEELNETTVLDEHELAAERERNLLDELFQQDRSNMVVEKSKSADDVETTNMNYVISCNYPNCGLKYNWRVKYGKLRLFDHAMTHSNRKIPCKLCGFECTNISRMRAHYTKAHPTERMEGYGMKSLVSGADGDSDTQVGEEELKELWNTCYSDSIHLVGHATGFVDGEKFRRMTKSRKMEREVRSSIAAIYNPNNTKGNI</sequence>
<evidence type="ECO:0000313" key="4">
    <source>
        <dbReference type="EMBL" id="UMM17975.1"/>
    </source>
</evidence>
<keyword evidence="6" id="KW-1185">Reference proteome</keyword>
<gene>
    <name evidence="3" type="ORF">L3Y34_018145</name>
    <name evidence="4" type="ORF">L5515_014265</name>
</gene>
<dbReference type="PROSITE" id="PS00028">
    <property type="entry name" value="ZINC_FINGER_C2H2_1"/>
    <property type="match status" value="1"/>
</dbReference>
<dbReference type="InterPro" id="IPR053360">
    <property type="entry name" value="Zinc_finger_domain"/>
</dbReference>
<feature type="region of interest" description="Disordered" evidence="1">
    <location>
        <begin position="103"/>
        <end position="156"/>
    </location>
</feature>
<accession>A0AAE9IU90</accession>
<evidence type="ECO:0000259" key="2">
    <source>
        <dbReference type="PROSITE" id="PS00028"/>
    </source>
</evidence>
<reference evidence="3 5" key="2">
    <citation type="submission" date="2022-05" db="EMBL/GenBank/DDBJ databases">
        <title>Chromosome-level reference genomes for two strains of Caenorhabditis briggsae: an improved platform for comparative genomics.</title>
        <authorList>
            <person name="Stevens L."/>
            <person name="Andersen E.C."/>
        </authorList>
    </citation>
    <scope>NUCLEOTIDE SEQUENCE [LARGE SCALE GENOMIC DNA]</scope>
    <source>
        <strain evidence="3">QX1410_ONT</strain>
        <tissue evidence="3">Whole-organism</tissue>
    </source>
</reference>
<dbReference type="AlphaFoldDB" id="A0AAE9IU90"/>
<dbReference type="PANTHER" id="PTHR36945:SF1">
    <property type="entry name" value="ZINC FINGER PROTEIN C02F5.12-RELATED"/>
    <property type="match status" value="1"/>
</dbReference>
<feature type="domain" description="C2H2-type" evidence="2">
    <location>
        <begin position="256"/>
        <end position="277"/>
    </location>
</feature>
<evidence type="ECO:0000313" key="5">
    <source>
        <dbReference type="Proteomes" id="UP000827892"/>
    </source>
</evidence>